<dbReference type="InterPro" id="IPR034660">
    <property type="entry name" value="DinB/YfiT-like"/>
</dbReference>
<dbReference type="InterPro" id="IPR010872">
    <property type="entry name" value="MDMPI_C-term_domain"/>
</dbReference>
<dbReference type="EMBL" id="BMSZ01000001">
    <property type="protein sequence ID" value="GGS36161.1"/>
    <property type="molecule type" value="Genomic_DNA"/>
</dbReference>
<dbReference type="Pfam" id="PF11716">
    <property type="entry name" value="MDMPI_N"/>
    <property type="match status" value="1"/>
</dbReference>
<sequence length="269" mass="28611">MGGATAVYEAFDSERIARTFDLRPPFPSFTRMSGEARLGRMIDHAHDLGAVREATERLLDAVGKLDNAAVAEPSRLPGWSRGHVLAHLSRNAEALGNVLRGLPMYASSETRDADIAAGAPRPAAEQLADLRATSDAFLAVSAEPADWSRTVTLRNGVTDSAARVPFRRWVEVDLHHVDLGIGYELEDLPAAFVEREIAFLADRFLGNESVPATGLTDADGRTWSTGGGPPSDLVTVQGPAAELLGWLCGRRDGSALTVAGGPLPTLPPL</sequence>
<comment type="caution">
    <text evidence="3">The sequence shown here is derived from an EMBL/GenBank/DDBJ whole genome shotgun (WGS) entry which is preliminary data.</text>
</comment>
<proteinExistence type="predicted"/>
<name>A0ABQ2SS14_STRBA</name>
<keyword evidence="4" id="KW-1185">Reference proteome</keyword>
<evidence type="ECO:0000313" key="4">
    <source>
        <dbReference type="Proteomes" id="UP000659767"/>
    </source>
</evidence>
<organism evidence="3 4">
    <name type="scientific">Streptomyces badius</name>
    <dbReference type="NCBI Taxonomy" id="1941"/>
    <lineage>
        <taxon>Bacteria</taxon>
        <taxon>Bacillati</taxon>
        <taxon>Actinomycetota</taxon>
        <taxon>Actinomycetes</taxon>
        <taxon>Kitasatosporales</taxon>
        <taxon>Streptomycetaceae</taxon>
        <taxon>Streptomyces</taxon>
    </lineage>
</organism>
<dbReference type="NCBIfam" id="TIGR03083">
    <property type="entry name" value="maleylpyruvate isomerase family mycothiol-dependent enzyme"/>
    <property type="match status" value="1"/>
</dbReference>
<evidence type="ECO:0000259" key="2">
    <source>
        <dbReference type="Pfam" id="PF11716"/>
    </source>
</evidence>
<keyword evidence="3" id="KW-0413">Isomerase</keyword>
<dbReference type="SUPFAM" id="SSF109854">
    <property type="entry name" value="DinB/YfiT-like putative metalloenzymes"/>
    <property type="match status" value="1"/>
</dbReference>
<dbReference type="InterPro" id="IPR036527">
    <property type="entry name" value="SCP2_sterol-bd_dom_sf"/>
</dbReference>
<feature type="domain" description="Mycothiol-dependent maleylpyruvate isomerase metal-binding" evidence="2">
    <location>
        <begin position="51"/>
        <end position="179"/>
    </location>
</feature>
<evidence type="ECO:0000259" key="1">
    <source>
        <dbReference type="Pfam" id="PF07398"/>
    </source>
</evidence>
<feature type="domain" description="MDMPI C-terminal" evidence="1">
    <location>
        <begin position="187"/>
        <end position="267"/>
    </location>
</feature>
<dbReference type="InterPro" id="IPR017517">
    <property type="entry name" value="Maleyloyr_isom"/>
</dbReference>
<dbReference type="Gene3D" id="1.20.120.450">
    <property type="entry name" value="dinb family like domain"/>
    <property type="match status" value="1"/>
</dbReference>
<dbReference type="SUPFAM" id="SSF55718">
    <property type="entry name" value="SCP-like"/>
    <property type="match status" value="1"/>
</dbReference>
<protein>
    <submittedName>
        <fullName evidence="3">Maleylpyruvate isomerase</fullName>
    </submittedName>
</protein>
<dbReference type="InterPro" id="IPR024344">
    <property type="entry name" value="MDMPI_metal-binding"/>
</dbReference>
<reference evidence="4" key="1">
    <citation type="journal article" date="2019" name="Int. J. Syst. Evol. Microbiol.">
        <title>The Global Catalogue of Microorganisms (GCM) 10K type strain sequencing project: providing services to taxonomists for standard genome sequencing and annotation.</title>
        <authorList>
            <consortium name="The Broad Institute Genomics Platform"/>
            <consortium name="The Broad Institute Genome Sequencing Center for Infectious Disease"/>
            <person name="Wu L."/>
            <person name="Ma J."/>
        </authorList>
    </citation>
    <scope>NUCLEOTIDE SEQUENCE [LARGE SCALE GENOMIC DNA]</scope>
    <source>
        <strain evidence="4">JCM 4350</strain>
    </source>
</reference>
<dbReference type="Proteomes" id="UP000659767">
    <property type="component" value="Unassembled WGS sequence"/>
</dbReference>
<dbReference type="Pfam" id="PF07398">
    <property type="entry name" value="MDMPI_C"/>
    <property type="match status" value="1"/>
</dbReference>
<accession>A0ABQ2SS14</accession>
<dbReference type="GO" id="GO:0016853">
    <property type="term" value="F:isomerase activity"/>
    <property type="evidence" value="ECO:0007669"/>
    <property type="project" value="UniProtKB-KW"/>
</dbReference>
<gene>
    <name evidence="3" type="ORF">GCM10010253_07430</name>
</gene>
<dbReference type="Gene3D" id="3.30.1050.20">
    <property type="match status" value="1"/>
</dbReference>
<evidence type="ECO:0000313" key="3">
    <source>
        <dbReference type="EMBL" id="GGS36161.1"/>
    </source>
</evidence>